<feature type="transmembrane region" description="Helical" evidence="7">
    <location>
        <begin position="20"/>
        <end position="46"/>
    </location>
</feature>
<dbReference type="GO" id="GO:0016020">
    <property type="term" value="C:membrane"/>
    <property type="evidence" value="ECO:0007669"/>
    <property type="project" value="UniProtKB-SubCell"/>
</dbReference>
<feature type="transmembrane region" description="Helical" evidence="7">
    <location>
        <begin position="193"/>
        <end position="213"/>
    </location>
</feature>
<evidence type="ECO:0000256" key="7">
    <source>
        <dbReference type="SAM" id="Phobius"/>
    </source>
</evidence>
<evidence type="ECO:0000313" key="10">
    <source>
        <dbReference type="Proteomes" id="UP001153620"/>
    </source>
</evidence>
<reference evidence="9" key="1">
    <citation type="submission" date="2022-01" db="EMBL/GenBank/DDBJ databases">
        <authorList>
            <person name="King R."/>
        </authorList>
    </citation>
    <scope>NUCLEOTIDE SEQUENCE</scope>
</reference>
<keyword evidence="3 7" id="KW-0812">Transmembrane</keyword>
<sequence length="467" mass="51618">MVYKISPLNYFGNIPVRFNVAIMLFMACFTTYMTRTNISIAIIPMIKEGGGESANRTAIIHDYGPRYAWSKKDQSFILGGFFYGYLLTSLFGGVLAERFGGRHVVGLSMLLSAFITGITPYFAEDNVIPIFITRVILGILGGVVYPGLHCLVARWSPPEEKGKFISALLGGLLGTVVTWSMLGIIIENYGWKLGFYLPSGIGFIITLFWYIIVADTPADHPRITSIERDFIHKSLGDAVSKEKRLPPVVGIFTSIPFYALLVLHYGSLWGLFFLMNAAPLFMTQALNFNLAKAGFLAALPPLARLLAGFAFGAIGDYLRRKNTFGVTTIRKSFCLFSHVIPGLFLLSITLLAFDKYLVVAVITLSLGFNGAATMTNLQNSQDLAPNFAGTLYGIINFVGTTSGFISPIIVAYFTEDGHSIYEWQHVFWVGAAVYIIPAFFYFIFGDGRVQKWNESNSTKKDAIDTHL</sequence>
<dbReference type="PANTHER" id="PTHR11662:SF336">
    <property type="entry name" value="LP19554P"/>
    <property type="match status" value="1"/>
</dbReference>
<dbReference type="InterPro" id="IPR011701">
    <property type="entry name" value="MFS"/>
</dbReference>
<dbReference type="Pfam" id="PF07690">
    <property type="entry name" value="MFS_1"/>
    <property type="match status" value="1"/>
</dbReference>
<dbReference type="SUPFAM" id="SSF103473">
    <property type="entry name" value="MFS general substrate transporter"/>
    <property type="match status" value="1"/>
</dbReference>
<feature type="transmembrane region" description="Helical" evidence="7">
    <location>
        <begin position="128"/>
        <end position="152"/>
    </location>
</feature>
<dbReference type="PROSITE" id="PS51257">
    <property type="entry name" value="PROKAR_LIPOPROTEIN"/>
    <property type="match status" value="1"/>
</dbReference>
<accession>A0A9N9WPE8</accession>
<evidence type="ECO:0000256" key="6">
    <source>
        <dbReference type="ARBA" id="ARBA00023136"/>
    </source>
</evidence>
<dbReference type="GO" id="GO:0006820">
    <property type="term" value="P:monoatomic anion transport"/>
    <property type="evidence" value="ECO:0007669"/>
    <property type="project" value="TreeGrafter"/>
</dbReference>
<dbReference type="GO" id="GO:0015293">
    <property type="term" value="F:symporter activity"/>
    <property type="evidence" value="ECO:0007669"/>
    <property type="project" value="UniProtKB-KW"/>
</dbReference>
<organism evidence="9 10">
    <name type="scientific">Chironomus riparius</name>
    <dbReference type="NCBI Taxonomy" id="315576"/>
    <lineage>
        <taxon>Eukaryota</taxon>
        <taxon>Metazoa</taxon>
        <taxon>Ecdysozoa</taxon>
        <taxon>Arthropoda</taxon>
        <taxon>Hexapoda</taxon>
        <taxon>Insecta</taxon>
        <taxon>Pterygota</taxon>
        <taxon>Neoptera</taxon>
        <taxon>Endopterygota</taxon>
        <taxon>Diptera</taxon>
        <taxon>Nematocera</taxon>
        <taxon>Chironomoidea</taxon>
        <taxon>Chironomidae</taxon>
        <taxon>Chironominae</taxon>
        <taxon>Chironomus</taxon>
    </lineage>
</organism>
<feature type="transmembrane region" description="Helical" evidence="7">
    <location>
        <begin position="389"/>
        <end position="413"/>
    </location>
</feature>
<feature type="transmembrane region" description="Helical" evidence="7">
    <location>
        <begin position="76"/>
        <end position="96"/>
    </location>
</feature>
<feature type="transmembrane region" description="Helical" evidence="7">
    <location>
        <begin position="425"/>
        <end position="444"/>
    </location>
</feature>
<protein>
    <recommendedName>
        <fullName evidence="8">Major facilitator superfamily (MFS) profile domain-containing protein</fullName>
    </recommendedName>
</protein>
<feature type="transmembrane region" description="Helical" evidence="7">
    <location>
        <begin position="295"/>
        <end position="314"/>
    </location>
</feature>
<dbReference type="OrthoDB" id="2985014at2759"/>
<evidence type="ECO:0000259" key="8">
    <source>
        <dbReference type="PROSITE" id="PS50850"/>
    </source>
</evidence>
<gene>
    <name evidence="9" type="ORF">CHIRRI_LOCUS3598</name>
</gene>
<dbReference type="Proteomes" id="UP001153620">
    <property type="component" value="Chromosome 1"/>
</dbReference>
<dbReference type="InterPro" id="IPR050382">
    <property type="entry name" value="MFS_Na/Anion_cotransporter"/>
</dbReference>
<feature type="transmembrane region" description="Helical" evidence="7">
    <location>
        <begin position="103"/>
        <end position="122"/>
    </location>
</feature>
<keyword evidence="4" id="KW-0769">Symport</keyword>
<feature type="transmembrane region" description="Helical" evidence="7">
    <location>
        <begin position="335"/>
        <end position="353"/>
    </location>
</feature>
<dbReference type="PANTHER" id="PTHR11662">
    <property type="entry name" value="SOLUTE CARRIER FAMILY 17"/>
    <property type="match status" value="1"/>
</dbReference>
<proteinExistence type="predicted"/>
<evidence type="ECO:0000256" key="5">
    <source>
        <dbReference type="ARBA" id="ARBA00022989"/>
    </source>
</evidence>
<feature type="transmembrane region" description="Helical" evidence="7">
    <location>
        <begin position="164"/>
        <end position="187"/>
    </location>
</feature>
<keyword evidence="2" id="KW-0813">Transport</keyword>
<evidence type="ECO:0000256" key="3">
    <source>
        <dbReference type="ARBA" id="ARBA00022692"/>
    </source>
</evidence>
<dbReference type="EMBL" id="OU895877">
    <property type="protein sequence ID" value="CAG9800659.1"/>
    <property type="molecule type" value="Genomic_DNA"/>
</dbReference>
<keyword evidence="10" id="KW-1185">Reference proteome</keyword>
<keyword evidence="6 7" id="KW-0472">Membrane</keyword>
<evidence type="ECO:0000256" key="4">
    <source>
        <dbReference type="ARBA" id="ARBA00022847"/>
    </source>
</evidence>
<feature type="transmembrane region" description="Helical" evidence="7">
    <location>
        <begin position="248"/>
        <end position="275"/>
    </location>
</feature>
<name>A0A9N9WPE8_9DIPT</name>
<dbReference type="AlphaFoldDB" id="A0A9N9WPE8"/>
<dbReference type="InterPro" id="IPR020846">
    <property type="entry name" value="MFS_dom"/>
</dbReference>
<evidence type="ECO:0000256" key="2">
    <source>
        <dbReference type="ARBA" id="ARBA00022448"/>
    </source>
</evidence>
<dbReference type="PROSITE" id="PS50850">
    <property type="entry name" value="MFS"/>
    <property type="match status" value="1"/>
</dbReference>
<keyword evidence="5 7" id="KW-1133">Transmembrane helix</keyword>
<feature type="transmembrane region" description="Helical" evidence="7">
    <location>
        <begin position="359"/>
        <end position="377"/>
    </location>
</feature>
<reference evidence="9" key="2">
    <citation type="submission" date="2022-10" db="EMBL/GenBank/DDBJ databases">
        <authorList>
            <consortium name="ENA_rothamsted_submissions"/>
            <consortium name="culmorum"/>
            <person name="King R."/>
        </authorList>
    </citation>
    <scope>NUCLEOTIDE SEQUENCE</scope>
</reference>
<dbReference type="InterPro" id="IPR036259">
    <property type="entry name" value="MFS_trans_sf"/>
</dbReference>
<evidence type="ECO:0000313" key="9">
    <source>
        <dbReference type="EMBL" id="CAG9800659.1"/>
    </source>
</evidence>
<dbReference type="FunFam" id="1.20.1250.20:FF:000003">
    <property type="entry name" value="Solute carrier family 17 member 3"/>
    <property type="match status" value="1"/>
</dbReference>
<dbReference type="FunFam" id="1.20.1250.20:FF:000157">
    <property type="entry name" value="Inorganic phosphate cotransporter"/>
    <property type="match status" value="1"/>
</dbReference>
<feature type="domain" description="Major facilitator superfamily (MFS) profile" evidence="8">
    <location>
        <begin position="20"/>
        <end position="449"/>
    </location>
</feature>
<comment type="subcellular location">
    <subcellularLocation>
        <location evidence="1">Membrane</location>
        <topology evidence="1">Multi-pass membrane protein</topology>
    </subcellularLocation>
</comment>
<dbReference type="Gene3D" id="1.20.1250.20">
    <property type="entry name" value="MFS general substrate transporter like domains"/>
    <property type="match status" value="2"/>
</dbReference>
<evidence type="ECO:0000256" key="1">
    <source>
        <dbReference type="ARBA" id="ARBA00004141"/>
    </source>
</evidence>